<accession>A0A1X6NR08</accession>
<dbReference type="CDD" id="cd02795">
    <property type="entry name" value="CBM6-CBM35-CBM36_like"/>
    <property type="match status" value="1"/>
</dbReference>
<reference evidence="1 2" key="1">
    <citation type="submission" date="2017-03" db="EMBL/GenBank/DDBJ databases">
        <title>WGS assembly of Porphyra umbilicalis.</title>
        <authorList>
            <person name="Brawley S.H."/>
            <person name="Blouin N.A."/>
            <person name="Ficko-Blean E."/>
            <person name="Wheeler G.L."/>
            <person name="Lohr M."/>
            <person name="Goodson H.V."/>
            <person name="Jenkins J.W."/>
            <person name="Blaby-Haas C.E."/>
            <person name="Helliwell K.E."/>
            <person name="Chan C."/>
            <person name="Marriage T."/>
            <person name="Bhattacharya D."/>
            <person name="Klein A.S."/>
            <person name="Badis Y."/>
            <person name="Brodie J."/>
            <person name="Cao Y."/>
            <person name="Collen J."/>
            <person name="Dittami S.M."/>
            <person name="Gachon C.M."/>
            <person name="Green B.R."/>
            <person name="Karpowicz S."/>
            <person name="Kim J.W."/>
            <person name="Kudahl U."/>
            <person name="Lin S."/>
            <person name="Michel G."/>
            <person name="Mittag M."/>
            <person name="Olson B.J."/>
            <person name="Pangilinan J."/>
            <person name="Peng Y."/>
            <person name="Qiu H."/>
            <person name="Shu S."/>
            <person name="Singer J.T."/>
            <person name="Smith A.G."/>
            <person name="Sprecher B.N."/>
            <person name="Wagner V."/>
            <person name="Wang W."/>
            <person name="Wang Z.-Y."/>
            <person name="Yan J."/>
            <person name="Yarish C."/>
            <person name="Zoeuner-Riek S."/>
            <person name="Zhuang Y."/>
            <person name="Zou Y."/>
            <person name="Lindquist E.A."/>
            <person name="Grimwood J."/>
            <person name="Barry K."/>
            <person name="Rokhsar D.S."/>
            <person name="Schmutz J."/>
            <person name="Stiller J.W."/>
            <person name="Grossman A.R."/>
            <person name="Prochnik S.E."/>
        </authorList>
    </citation>
    <scope>NUCLEOTIDE SEQUENCE [LARGE SCALE GENOMIC DNA]</scope>
    <source>
        <strain evidence="1">4086291</strain>
    </source>
</reference>
<keyword evidence="2" id="KW-1185">Reference proteome</keyword>
<organism evidence="1 2">
    <name type="scientific">Porphyra umbilicalis</name>
    <name type="common">Purple laver</name>
    <name type="synonym">Red alga</name>
    <dbReference type="NCBI Taxonomy" id="2786"/>
    <lineage>
        <taxon>Eukaryota</taxon>
        <taxon>Rhodophyta</taxon>
        <taxon>Bangiophyceae</taxon>
        <taxon>Bangiales</taxon>
        <taxon>Bangiaceae</taxon>
        <taxon>Porphyra</taxon>
    </lineage>
</organism>
<evidence type="ECO:0000313" key="2">
    <source>
        <dbReference type="Proteomes" id="UP000218209"/>
    </source>
</evidence>
<dbReference type="Proteomes" id="UP000218209">
    <property type="component" value="Unassembled WGS sequence"/>
</dbReference>
<proteinExistence type="predicted"/>
<name>A0A1X6NR08_PORUM</name>
<dbReference type="AlphaFoldDB" id="A0A1X6NR08"/>
<sequence>MASTCRTLSTVATVATAAALAVVVALTGAPVAAVRCALPNAYEGKSGVISIEAEWQAPSRSSKWSRTDRLIGGRRTTFLAYKAGSHTHRVEPPPRKNANDILSYPFTVDKSGNYRVLLRSAAPHKSEWNDAWVSLPDPYRQTHGFIRRRWGNNKAWTPLNAAATRGWTKAYQNKGTTAQATFDTFTVDHKPSVLVTRWLRRGRTYTLRVAGRGTRWALDRIVLFQCTRHGRDDCVLESKAAFQAAIRAPRSKCRVV</sequence>
<dbReference type="OrthoDB" id="10590613at2759"/>
<protein>
    <submittedName>
        <fullName evidence="1">Uncharacterized protein</fullName>
    </submittedName>
</protein>
<evidence type="ECO:0000313" key="1">
    <source>
        <dbReference type="EMBL" id="OSX71038.1"/>
    </source>
</evidence>
<gene>
    <name evidence="1" type="ORF">BU14_0614s0011</name>
</gene>
<dbReference type="EMBL" id="KV919179">
    <property type="protein sequence ID" value="OSX71038.1"/>
    <property type="molecule type" value="Genomic_DNA"/>
</dbReference>